<dbReference type="GO" id="GO:0016020">
    <property type="term" value="C:membrane"/>
    <property type="evidence" value="ECO:0007669"/>
    <property type="project" value="TreeGrafter"/>
</dbReference>
<gene>
    <name evidence="2" type="ORF">TanjilG_15461</name>
</gene>
<dbReference type="PANTHER" id="PTHR12242:SF6">
    <property type="entry name" value="PROTEIN ROLLING PROTEIN"/>
    <property type="match status" value="1"/>
</dbReference>
<name>A0A4P1RLG5_LUPAN</name>
<dbReference type="EMBL" id="CM007364">
    <property type="protein sequence ID" value="OIW13012.1"/>
    <property type="molecule type" value="Genomic_DNA"/>
</dbReference>
<reference evidence="2 3" key="1">
    <citation type="journal article" date="2017" name="Plant Biotechnol. J.">
        <title>A comprehensive draft genome sequence for lupin (Lupinus angustifolius), an emerging health food: insights into plant-microbe interactions and legume evolution.</title>
        <authorList>
            <person name="Hane J.K."/>
            <person name="Ming Y."/>
            <person name="Kamphuis L.G."/>
            <person name="Nelson M.N."/>
            <person name="Garg G."/>
            <person name="Atkins C.A."/>
            <person name="Bayer P.E."/>
            <person name="Bravo A."/>
            <person name="Bringans S."/>
            <person name="Cannon S."/>
            <person name="Edwards D."/>
            <person name="Foley R."/>
            <person name="Gao L.L."/>
            <person name="Harrison M.J."/>
            <person name="Huang W."/>
            <person name="Hurgobin B."/>
            <person name="Li S."/>
            <person name="Liu C.W."/>
            <person name="McGrath A."/>
            <person name="Morahan G."/>
            <person name="Murray J."/>
            <person name="Weller J."/>
            <person name="Jian J."/>
            <person name="Singh K.B."/>
        </authorList>
    </citation>
    <scope>NUCLEOTIDE SEQUENCE [LARGE SCALE GENOMIC DNA]</scope>
    <source>
        <strain evidence="3">cv. Tanjil</strain>
        <tissue evidence="2">Whole plant</tissue>
    </source>
</reference>
<evidence type="ECO:0000313" key="2">
    <source>
        <dbReference type="EMBL" id="OIW13012.1"/>
    </source>
</evidence>
<proteinExistence type="predicted"/>
<protein>
    <submittedName>
        <fullName evidence="2">Uncharacterized protein</fullName>
    </submittedName>
</protein>
<sequence length="218" mass="24994">MQLGTILSAYGCWKFLNKPHLQNGERAEFLGRGVEEGMSTNSIVYKVKETKGSIKLQSVYAEEEFKLGAGFWGHLMQIIYQTCAGAVVLTDIMFWCVIVPFLSDPDFKLNMLITSMHTLNAGFLILDTTLNNLPFPWFRLAHFVLWSSGYIIFQWVLHACGFKWWPYPFLGLDTPLAPIWYTGLVLIHIPCYGMYSLTVKAKNSFFSRLLPHAFLRSY</sequence>
<evidence type="ECO:0000313" key="3">
    <source>
        <dbReference type="Proteomes" id="UP000188354"/>
    </source>
</evidence>
<dbReference type="STRING" id="3871.A0A4P1RLG5"/>
<dbReference type="AlphaFoldDB" id="A0A4P1RLG5"/>
<keyword evidence="3" id="KW-1185">Reference proteome</keyword>
<feature type="transmembrane region" description="Helical" evidence="1">
    <location>
        <begin position="109"/>
        <end position="126"/>
    </location>
</feature>
<keyword evidence="1" id="KW-1133">Transmembrane helix</keyword>
<keyword evidence="1" id="KW-0472">Membrane</keyword>
<keyword evidence="1" id="KW-0812">Transmembrane</keyword>
<dbReference type="Gramene" id="OIW13012">
    <property type="protein sequence ID" value="OIW13012"/>
    <property type="gene ID" value="TanjilG_15461"/>
</dbReference>
<feature type="transmembrane region" description="Helical" evidence="1">
    <location>
        <begin position="177"/>
        <end position="198"/>
    </location>
</feature>
<organism evidence="2 3">
    <name type="scientific">Lupinus angustifolius</name>
    <name type="common">Narrow-leaved blue lupine</name>
    <dbReference type="NCBI Taxonomy" id="3871"/>
    <lineage>
        <taxon>Eukaryota</taxon>
        <taxon>Viridiplantae</taxon>
        <taxon>Streptophyta</taxon>
        <taxon>Embryophyta</taxon>
        <taxon>Tracheophyta</taxon>
        <taxon>Spermatophyta</taxon>
        <taxon>Magnoliopsida</taxon>
        <taxon>eudicotyledons</taxon>
        <taxon>Gunneridae</taxon>
        <taxon>Pentapetalae</taxon>
        <taxon>rosids</taxon>
        <taxon>fabids</taxon>
        <taxon>Fabales</taxon>
        <taxon>Fabaceae</taxon>
        <taxon>Papilionoideae</taxon>
        <taxon>50 kb inversion clade</taxon>
        <taxon>genistoids sensu lato</taxon>
        <taxon>core genistoids</taxon>
        <taxon>Genisteae</taxon>
        <taxon>Lupinus</taxon>
    </lineage>
</organism>
<dbReference type="Proteomes" id="UP000188354">
    <property type="component" value="Chromosome LG04"/>
</dbReference>
<evidence type="ECO:0000256" key="1">
    <source>
        <dbReference type="SAM" id="Phobius"/>
    </source>
</evidence>
<accession>A0A4P1RLG5</accession>
<dbReference type="PANTHER" id="PTHR12242">
    <property type="entry name" value="OS02G0130600 PROTEIN-RELATED"/>
    <property type="match status" value="1"/>
</dbReference>
<feature type="transmembrane region" description="Helical" evidence="1">
    <location>
        <begin position="138"/>
        <end position="157"/>
    </location>
</feature>
<feature type="transmembrane region" description="Helical" evidence="1">
    <location>
        <begin position="78"/>
        <end position="103"/>
    </location>
</feature>